<gene>
    <name evidence="4" type="ORF">H6A12_04505</name>
</gene>
<accession>A0A938X454</accession>
<dbReference type="InterPro" id="IPR002347">
    <property type="entry name" value="SDR_fam"/>
</dbReference>
<reference evidence="4" key="2">
    <citation type="journal article" date="2021" name="Sci. Rep.">
        <title>The distribution of antibiotic resistance genes in chicken gut microbiota commensals.</title>
        <authorList>
            <person name="Juricova H."/>
            <person name="Matiasovicova J."/>
            <person name="Kubasova T."/>
            <person name="Cejkova D."/>
            <person name="Rychlik I."/>
        </authorList>
    </citation>
    <scope>NUCLEOTIDE SEQUENCE</scope>
    <source>
        <strain evidence="4">An559</strain>
    </source>
</reference>
<dbReference type="PANTHER" id="PTHR44196:SF2">
    <property type="entry name" value="SHORT-CHAIN DEHYDROGENASE-RELATED"/>
    <property type="match status" value="1"/>
</dbReference>
<dbReference type="PRINTS" id="PR00081">
    <property type="entry name" value="GDHRDH"/>
</dbReference>
<reference evidence="4" key="1">
    <citation type="submission" date="2020-08" db="EMBL/GenBank/DDBJ databases">
        <authorList>
            <person name="Cejkova D."/>
            <person name="Kubasova T."/>
            <person name="Jahodarova E."/>
            <person name="Rychlik I."/>
        </authorList>
    </citation>
    <scope>NUCLEOTIDE SEQUENCE</scope>
    <source>
        <strain evidence="4">An559</strain>
    </source>
</reference>
<evidence type="ECO:0000313" key="5">
    <source>
        <dbReference type="Proteomes" id="UP000774750"/>
    </source>
</evidence>
<dbReference type="GO" id="GO:0016491">
    <property type="term" value="F:oxidoreductase activity"/>
    <property type="evidence" value="ECO:0007669"/>
    <property type="project" value="UniProtKB-KW"/>
</dbReference>
<evidence type="ECO:0000256" key="2">
    <source>
        <dbReference type="ARBA" id="ARBA00023002"/>
    </source>
</evidence>
<dbReference type="Pfam" id="PF00106">
    <property type="entry name" value="adh_short"/>
    <property type="match status" value="1"/>
</dbReference>
<dbReference type="PIRSF" id="PIRSF000126">
    <property type="entry name" value="11-beta-HSD1"/>
    <property type="match status" value="1"/>
</dbReference>
<dbReference type="Proteomes" id="UP000774750">
    <property type="component" value="Unassembled WGS sequence"/>
</dbReference>
<dbReference type="InterPro" id="IPR036291">
    <property type="entry name" value="NAD(P)-bd_dom_sf"/>
</dbReference>
<dbReference type="CDD" id="cd05233">
    <property type="entry name" value="SDR_c"/>
    <property type="match status" value="1"/>
</dbReference>
<comment type="caution">
    <text evidence="4">The sequence shown here is derived from an EMBL/GenBank/DDBJ whole genome shotgun (WGS) entry which is preliminary data.</text>
</comment>
<evidence type="ECO:0000256" key="1">
    <source>
        <dbReference type="ARBA" id="ARBA00006484"/>
    </source>
</evidence>
<dbReference type="GO" id="GO:0016020">
    <property type="term" value="C:membrane"/>
    <property type="evidence" value="ECO:0007669"/>
    <property type="project" value="TreeGrafter"/>
</dbReference>
<dbReference type="SUPFAM" id="SSF51735">
    <property type="entry name" value="NAD(P)-binding Rossmann-fold domains"/>
    <property type="match status" value="1"/>
</dbReference>
<dbReference type="AlphaFoldDB" id="A0A938X454"/>
<keyword evidence="5" id="KW-1185">Reference proteome</keyword>
<dbReference type="PRINTS" id="PR00080">
    <property type="entry name" value="SDRFAMILY"/>
</dbReference>
<name>A0A938X454_9FIRM</name>
<organism evidence="4 5">
    <name type="scientific">Merdimmobilis hominis</name>
    <dbReference type="NCBI Taxonomy" id="2897707"/>
    <lineage>
        <taxon>Bacteria</taxon>
        <taxon>Bacillati</taxon>
        <taxon>Bacillota</taxon>
        <taxon>Clostridia</taxon>
        <taxon>Eubacteriales</taxon>
        <taxon>Oscillospiraceae</taxon>
        <taxon>Merdimmobilis</taxon>
    </lineage>
</organism>
<comment type="similarity">
    <text evidence="1 3">Belongs to the short-chain dehydrogenases/reductases (SDR) family.</text>
</comment>
<dbReference type="EMBL" id="JACJKY010000005">
    <property type="protein sequence ID" value="MBM6920417.1"/>
    <property type="molecule type" value="Genomic_DNA"/>
</dbReference>
<evidence type="ECO:0000313" key="4">
    <source>
        <dbReference type="EMBL" id="MBM6920417.1"/>
    </source>
</evidence>
<dbReference type="PANTHER" id="PTHR44196">
    <property type="entry name" value="DEHYDROGENASE/REDUCTASE SDR FAMILY MEMBER 7B"/>
    <property type="match status" value="1"/>
</dbReference>
<proteinExistence type="inferred from homology"/>
<dbReference type="RefSeq" id="WP_204445243.1">
    <property type="nucleotide sequence ID" value="NZ_JACJKY010000005.1"/>
</dbReference>
<dbReference type="Gene3D" id="3.40.50.720">
    <property type="entry name" value="NAD(P)-binding Rossmann-like Domain"/>
    <property type="match status" value="1"/>
</dbReference>
<keyword evidence="2" id="KW-0560">Oxidoreductase</keyword>
<sequence length="258" mass="28024">MSEKTAIVTGASSGIGTQIAKELSSRGYALVLVGRNEQKLSAVAKMLTTPATIIAADLSTKEGCQAVIDKTASLPVDVLINNAGFGLCGDLIDTDENAELEMIKTNIRAVYLLTKHFVRRFHSQNNGYILNVASSAGFLPGVHMAVYYATKSFVLRLSQAVCSELRRKKSRVHVSVLCPGPVDTNFSDRAHVHFLVPGMDSRRVARIAVNGLFRRKMVIIPGFLMKAAHVIERLLPERILTASSAMMQTPTAKKGDLQ</sequence>
<evidence type="ECO:0000256" key="3">
    <source>
        <dbReference type="RuleBase" id="RU000363"/>
    </source>
</evidence>
<protein>
    <submittedName>
        <fullName evidence="4">SDR family oxidoreductase</fullName>
    </submittedName>
</protein>